<evidence type="ECO:0000256" key="2">
    <source>
        <dbReference type="SAM" id="MobiDB-lite"/>
    </source>
</evidence>
<organism evidence="4 5">
    <name type="scientific">Streptomyces cinereospinus</name>
    <dbReference type="NCBI Taxonomy" id="285561"/>
    <lineage>
        <taxon>Bacteria</taxon>
        <taxon>Bacillati</taxon>
        <taxon>Actinomycetota</taxon>
        <taxon>Actinomycetes</taxon>
        <taxon>Kitasatosporales</taxon>
        <taxon>Streptomycetaceae</taxon>
        <taxon>Streptomyces</taxon>
    </lineage>
</organism>
<dbReference type="InterPro" id="IPR011053">
    <property type="entry name" value="Single_hybrid_motif"/>
</dbReference>
<feature type="domain" description="Lipoyl-binding" evidence="3">
    <location>
        <begin position="74"/>
        <end position="147"/>
    </location>
</feature>
<evidence type="ECO:0000259" key="3">
    <source>
        <dbReference type="PROSITE" id="PS50968"/>
    </source>
</evidence>
<keyword evidence="1" id="KW-0092">Biotin</keyword>
<accession>A0ABV5NBX1</accession>
<dbReference type="InterPro" id="IPR001882">
    <property type="entry name" value="Biotin_BS"/>
</dbReference>
<feature type="non-terminal residue" evidence="4">
    <location>
        <position position="1"/>
    </location>
</feature>
<dbReference type="PROSITE" id="PS50968">
    <property type="entry name" value="BIOTINYL_LIPOYL"/>
    <property type="match status" value="1"/>
</dbReference>
<name>A0ABV5NBX1_9ACTN</name>
<dbReference type="PANTHER" id="PTHR45266:SF3">
    <property type="entry name" value="OXALOACETATE DECARBOXYLASE ALPHA CHAIN"/>
    <property type="match status" value="1"/>
</dbReference>
<dbReference type="Pfam" id="PF00364">
    <property type="entry name" value="Biotin_lipoyl"/>
    <property type="match status" value="1"/>
</dbReference>
<sequence>RWIETEFVNDIEPFTAPAADTEADEEAGRETVVVEVGGKRLEVSLPSSLGMSLARTGLAAGARPKRRAAKKSGPAASGDTLASPMQGTIVKIAVEEGQAVKEGDLIVVLEAMKMEQPLNAHRSGTVKGLSAEVGASVTSGAVICEIKD</sequence>
<feature type="region of interest" description="Disordered" evidence="2">
    <location>
        <begin position="58"/>
        <end position="82"/>
    </location>
</feature>
<dbReference type="CDD" id="cd06850">
    <property type="entry name" value="biotinyl_domain"/>
    <property type="match status" value="1"/>
</dbReference>
<evidence type="ECO:0000313" key="5">
    <source>
        <dbReference type="Proteomes" id="UP001589709"/>
    </source>
</evidence>
<dbReference type="PANTHER" id="PTHR45266">
    <property type="entry name" value="OXALOACETATE DECARBOXYLASE ALPHA CHAIN"/>
    <property type="match status" value="1"/>
</dbReference>
<dbReference type="PROSITE" id="PS00188">
    <property type="entry name" value="BIOTIN"/>
    <property type="match status" value="1"/>
</dbReference>
<protein>
    <submittedName>
        <fullName evidence="4">Biotin/lipoyl-containing protein</fullName>
    </submittedName>
</protein>
<proteinExistence type="predicted"/>
<dbReference type="Gene3D" id="2.40.50.100">
    <property type="match status" value="1"/>
</dbReference>
<dbReference type="EMBL" id="JBHMCY010000140">
    <property type="protein sequence ID" value="MFB9467740.1"/>
    <property type="molecule type" value="Genomic_DNA"/>
</dbReference>
<evidence type="ECO:0000313" key="4">
    <source>
        <dbReference type="EMBL" id="MFB9467740.1"/>
    </source>
</evidence>
<keyword evidence="5" id="KW-1185">Reference proteome</keyword>
<reference evidence="4 5" key="1">
    <citation type="submission" date="2024-09" db="EMBL/GenBank/DDBJ databases">
        <authorList>
            <person name="Sun Q."/>
            <person name="Mori K."/>
        </authorList>
    </citation>
    <scope>NUCLEOTIDE SEQUENCE [LARGE SCALE GENOMIC DNA]</scope>
    <source>
        <strain evidence="4 5">JCM 6917</strain>
    </source>
</reference>
<dbReference type="Proteomes" id="UP001589709">
    <property type="component" value="Unassembled WGS sequence"/>
</dbReference>
<gene>
    <name evidence="4" type="ORF">ACFF45_34960</name>
</gene>
<dbReference type="InterPro" id="IPR050709">
    <property type="entry name" value="Biotin_Carboxyl_Carrier/Decarb"/>
</dbReference>
<dbReference type="RefSeq" id="WP_381351046.1">
    <property type="nucleotide sequence ID" value="NZ_JBHMCY010000140.1"/>
</dbReference>
<dbReference type="InterPro" id="IPR000089">
    <property type="entry name" value="Biotin_lipoyl"/>
</dbReference>
<dbReference type="SUPFAM" id="SSF51230">
    <property type="entry name" value="Single hybrid motif"/>
    <property type="match status" value="1"/>
</dbReference>
<comment type="caution">
    <text evidence="4">The sequence shown here is derived from an EMBL/GenBank/DDBJ whole genome shotgun (WGS) entry which is preliminary data.</text>
</comment>
<evidence type="ECO:0000256" key="1">
    <source>
        <dbReference type="ARBA" id="ARBA00023267"/>
    </source>
</evidence>